<feature type="signal peptide" evidence="1">
    <location>
        <begin position="1"/>
        <end position="18"/>
    </location>
</feature>
<feature type="chain" id="PRO_5046106025" description="Secreted protein" evidence="1">
    <location>
        <begin position="19"/>
        <end position="78"/>
    </location>
</feature>
<dbReference type="Proteomes" id="UP001479436">
    <property type="component" value="Unassembled WGS sequence"/>
</dbReference>
<evidence type="ECO:0000313" key="3">
    <source>
        <dbReference type="Proteomes" id="UP001479436"/>
    </source>
</evidence>
<keyword evidence="1" id="KW-0732">Signal</keyword>
<dbReference type="EMBL" id="JASJQH010000090">
    <property type="protein sequence ID" value="KAK9767256.1"/>
    <property type="molecule type" value="Genomic_DNA"/>
</dbReference>
<sequence>MPILLVKLGGRAAVAVLAGLLKVAEKDDSTIEVVIFGVVEEVSIIGVGPAESVEIAVPIAIDEEFVGEEDEISFSGDS</sequence>
<evidence type="ECO:0008006" key="4">
    <source>
        <dbReference type="Google" id="ProtNLM"/>
    </source>
</evidence>
<organism evidence="2 3">
    <name type="scientific">Basidiobolus ranarum</name>
    <dbReference type="NCBI Taxonomy" id="34480"/>
    <lineage>
        <taxon>Eukaryota</taxon>
        <taxon>Fungi</taxon>
        <taxon>Fungi incertae sedis</taxon>
        <taxon>Zoopagomycota</taxon>
        <taxon>Entomophthoromycotina</taxon>
        <taxon>Basidiobolomycetes</taxon>
        <taxon>Basidiobolales</taxon>
        <taxon>Basidiobolaceae</taxon>
        <taxon>Basidiobolus</taxon>
    </lineage>
</organism>
<gene>
    <name evidence="2" type="ORF">K7432_003089</name>
</gene>
<comment type="caution">
    <text evidence="2">The sequence shown here is derived from an EMBL/GenBank/DDBJ whole genome shotgun (WGS) entry which is preliminary data.</text>
</comment>
<proteinExistence type="predicted"/>
<accession>A0ABR2X0J8</accession>
<protein>
    <recommendedName>
        <fullName evidence="4">Secreted protein</fullName>
    </recommendedName>
</protein>
<evidence type="ECO:0000256" key="1">
    <source>
        <dbReference type="SAM" id="SignalP"/>
    </source>
</evidence>
<evidence type="ECO:0000313" key="2">
    <source>
        <dbReference type="EMBL" id="KAK9767256.1"/>
    </source>
</evidence>
<reference evidence="2 3" key="1">
    <citation type="submission" date="2023-04" db="EMBL/GenBank/DDBJ databases">
        <title>Genome of Basidiobolus ranarum AG-B5.</title>
        <authorList>
            <person name="Stajich J.E."/>
            <person name="Carter-House D."/>
            <person name="Gryganskyi A."/>
        </authorList>
    </citation>
    <scope>NUCLEOTIDE SEQUENCE [LARGE SCALE GENOMIC DNA]</scope>
    <source>
        <strain evidence="2 3">AG-B5</strain>
    </source>
</reference>
<name>A0ABR2X0J8_9FUNG</name>
<keyword evidence="3" id="KW-1185">Reference proteome</keyword>